<proteinExistence type="inferred from homology"/>
<feature type="compositionally biased region" description="Low complexity" evidence="7">
    <location>
        <begin position="627"/>
        <end position="640"/>
    </location>
</feature>
<keyword evidence="11" id="KW-1185">Reference proteome</keyword>
<dbReference type="InterPro" id="IPR017105">
    <property type="entry name" value="AP3_complex_dsu"/>
</dbReference>
<feature type="region of interest" description="Disordered" evidence="7">
    <location>
        <begin position="546"/>
        <end position="567"/>
    </location>
</feature>
<evidence type="ECO:0000256" key="2">
    <source>
        <dbReference type="ARBA" id="ARBA00006613"/>
    </source>
</evidence>
<dbReference type="GO" id="GO:0006896">
    <property type="term" value="P:Golgi to vacuole transport"/>
    <property type="evidence" value="ECO:0007669"/>
    <property type="project" value="TreeGrafter"/>
</dbReference>
<reference evidence="10" key="1">
    <citation type="submission" date="2016-10" db="EMBL/GenBank/DDBJ databases">
        <authorList>
            <person name="Benchimol M."/>
            <person name="Almeida L.G."/>
            <person name="Vasconcelos A.T."/>
            <person name="Perreira-Neves A."/>
            <person name="Rosa I.A."/>
            <person name="Tasca T."/>
            <person name="Bogo M.R."/>
            <person name="de Souza W."/>
        </authorList>
    </citation>
    <scope>NUCLEOTIDE SEQUENCE [LARGE SCALE GENOMIC DNA]</scope>
    <source>
        <strain evidence="10">K</strain>
    </source>
</reference>
<dbReference type="VEuPathDB" id="TrichDB:TRFO_21275"/>
<dbReference type="PROSITE" id="PS51257">
    <property type="entry name" value="PROKAR_LIPOPROTEIN"/>
    <property type="match status" value="1"/>
</dbReference>
<feature type="region of interest" description="Disordered" evidence="7">
    <location>
        <begin position="587"/>
        <end position="685"/>
    </location>
</feature>
<comment type="subcellular location">
    <subcellularLocation>
        <location evidence="1">Endomembrane system</location>
    </subcellularLocation>
</comment>
<dbReference type="Gene3D" id="1.25.10.10">
    <property type="entry name" value="Leucine-rich Repeat Variant"/>
    <property type="match status" value="1"/>
</dbReference>
<dbReference type="GO" id="GO:0006623">
    <property type="term" value="P:protein targeting to vacuole"/>
    <property type="evidence" value="ECO:0007669"/>
    <property type="project" value="TreeGrafter"/>
</dbReference>
<dbReference type="Pfam" id="PF26171">
    <property type="entry name" value="Mu_AP3"/>
    <property type="match status" value="1"/>
</dbReference>
<name>A0A1J4KEZ2_9EUKA</name>
<keyword evidence="5" id="KW-0653">Protein transport</keyword>
<accession>A0A1J4KEZ2</accession>
<feature type="compositionally biased region" description="Polar residues" evidence="7">
    <location>
        <begin position="662"/>
        <end position="672"/>
    </location>
</feature>
<dbReference type="OrthoDB" id="10264595at2759"/>
<dbReference type="InterPro" id="IPR058898">
    <property type="entry name" value="Mu_AP3"/>
</dbReference>
<dbReference type="EMBL" id="MLAK01000631">
    <property type="protein sequence ID" value="OHT09747.1"/>
    <property type="molecule type" value="Genomic_DNA"/>
</dbReference>
<evidence type="ECO:0000256" key="5">
    <source>
        <dbReference type="ARBA" id="ARBA00022927"/>
    </source>
</evidence>
<evidence type="ECO:0000256" key="6">
    <source>
        <dbReference type="ARBA" id="ARBA00023136"/>
    </source>
</evidence>
<dbReference type="SUPFAM" id="SSF48371">
    <property type="entry name" value="ARM repeat"/>
    <property type="match status" value="1"/>
</dbReference>
<evidence type="ECO:0000256" key="1">
    <source>
        <dbReference type="ARBA" id="ARBA00004308"/>
    </source>
</evidence>
<keyword evidence="3" id="KW-0813">Transport</keyword>
<dbReference type="Proteomes" id="UP000179807">
    <property type="component" value="Unassembled WGS sequence"/>
</dbReference>
<dbReference type="PANTHER" id="PTHR22781:SF12">
    <property type="entry name" value="AP-3 COMPLEX SUBUNIT DELTA-1"/>
    <property type="match status" value="1"/>
</dbReference>
<evidence type="ECO:0000256" key="3">
    <source>
        <dbReference type="ARBA" id="ARBA00022448"/>
    </source>
</evidence>
<dbReference type="InterPro" id="IPR016024">
    <property type="entry name" value="ARM-type_fold"/>
</dbReference>
<dbReference type="RefSeq" id="XP_068362883.1">
    <property type="nucleotide sequence ID" value="XM_068501863.1"/>
</dbReference>
<keyword evidence="4" id="KW-0677">Repeat</keyword>
<sequence length="896" mass="99479">MATNRIQRDLTSVNTLLTSCVLTSLPPYLTSALASGIAHDVISLMTSTKPYIRQKAIMTFYHICLQYPDALKPGFQTLRAKLDDDDQSVVFAALTVISELCAHNPANFVPLIPTLHKMLTNSTSNWVTLRLISILKMLCQSEPRLPKKLITPFTSILDTTASITLLFECVRSIIEIPITNTVLLTYASQRMQTFLEHQDVNLRFLCLTLFIKLMQIQPKLVSQHKELITQCLDSNDEVTRMMALDLLAALANAKTIDGIVAKMFSHFKESKNQTFKNQIVTRIIEICSKADYALVSDFEWYINVLMEFIDEGGLPSYDLIADQFLDLALRVPVTRPLLVQEMAKIFLDQRYKGEAKLLLAASHIIGDYSEDSQQITKVVQPLIIQMNERVQTSCVSTAFKLYLKCQTQEEREQVEQLFDSKLDFLSTSQYAEVQDIASLTSNIVKILKEDESGQEAFEELSERLMPSDDTEEPEEILPPDELNEPVELFAQKNEDITGIDGVDHETENILEGITKGKSGRKKVKVNHPKQKQQNERVVILKTHSKILPTTDQPLETNKRGQAKPSALSNALASVDLTDTVAETEARANAPQTIPYDQSLQQKKRAQEAAARVKGQKGVIRRKKSTPDSASASSSNDTNTAAKEKKPTLRRRRTNPKAAAEASNETKQGSSPITGPVDGARAQPIGDNGMISVTAIEFSVNPSHPSHLSIELNVHNDTATAIPSINIELNPDDTIHPVGEVLPVSEVPSRGDTQFTLELDITDIIKPHIVKLRFIPSSAGADTLEASIRVFPSFFLVPDFESNLAASEEKATLESELDFTGSQIKPKELLQTIVNVTRGTIIATDDIHVRKVLSKTTEGHPIVVVLKADKESTVLTVKASEEILLQAIAREIKMKTQ</sequence>
<evidence type="ECO:0000256" key="4">
    <source>
        <dbReference type="ARBA" id="ARBA00022737"/>
    </source>
</evidence>
<evidence type="ECO:0000259" key="8">
    <source>
        <dbReference type="Pfam" id="PF01602"/>
    </source>
</evidence>
<organism evidence="10 11">
    <name type="scientific">Tritrichomonas foetus</name>
    <dbReference type="NCBI Taxonomy" id="1144522"/>
    <lineage>
        <taxon>Eukaryota</taxon>
        <taxon>Metamonada</taxon>
        <taxon>Parabasalia</taxon>
        <taxon>Tritrichomonadida</taxon>
        <taxon>Tritrichomonadidae</taxon>
        <taxon>Tritrichomonas</taxon>
    </lineage>
</organism>
<gene>
    <name evidence="10" type="ORF">TRFO_21275</name>
</gene>
<evidence type="ECO:0000259" key="9">
    <source>
        <dbReference type="Pfam" id="PF26171"/>
    </source>
</evidence>
<evidence type="ECO:0000313" key="10">
    <source>
        <dbReference type="EMBL" id="OHT09747.1"/>
    </source>
</evidence>
<comment type="caution">
    <text evidence="10">The sequence shown here is derived from an EMBL/GenBank/DDBJ whole genome shotgun (WGS) entry which is preliminary data.</text>
</comment>
<dbReference type="GeneID" id="94836567"/>
<dbReference type="PANTHER" id="PTHR22781">
    <property type="entry name" value="DELTA ADAPTIN-RELATED"/>
    <property type="match status" value="1"/>
</dbReference>
<dbReference type="Pfam" id="PF01602">
    <property type="entry name" value="Adaptin_N"/>
    <property type="match status" value="1"/>
</dbReference>
<feature type="domain" description="Clathrin/coatomer adaptor adaptin-like N-terminal" evidence="8">
    <location>
        <begin position="1"/>
        <end position="444"/>
    </location>
</feature>
<evidence type="ECO:0000313" key="11">
    <source>
        <dbReference type="Proteomes" id="UP000179807"/>
    </source>
</evidence>
<dbReference type="InterPro" id="IPR011989">
    <property type="entry name" value="ARM-like"/>
</dbReference>
<dbReference type="InterPro" id="IPR002553">
    <property type="entry name" value="Clathrin/coatomer_adapt-like_N"/>
</dbReference>
<feature type="domain" description="AP-3 complex subunit delta Mu C-terminal" evidence="9">
    <location>
        <begin position="808"/>
        <end position="893"/>
    </location>
</feature>
<dbReference type="AlphaFoldDB" id="A0A1J4KEZ2"/>
<keyword evidence="6" id="KW-0472">Membrane</keyword>
<evidence type="ECO:0000256" key="7">
    <source>
        <dbReference type="SAM" id="MobiDB-lite"/>
    </source>
</evidence>
<feature type="compositionally biased region" description="Polar residues" evidence="7">
    <location>
        <begin position="589"/>
        <end position="599"/>
    </location>
</feature>
<dbReference type="GO" id="GO:0010008">
    <property type="term" value="C:endosome membrane"/>
    <property type="evidence" value="ECO:0007669"/>
    <property type="project" value="TreeGrafter"/>
</dbReference>
<comment type="similarity">
    <text evidence="2">Belongs to the adaptor complexes large subunit family.</text>
</comment>
<protein>
    <submittedName>
        <fullName evidence="10">Adaptin N terminal region family protein</fullName>
    </submittedName>
</protein>
<dbReference type="GO" id="GO:0030123">
    <property type="term" value="C:AP-3 adaptor complex"/>
    <property type="evidence" value="ECO:0007669"/>
    <property type="project" value="InterPro"/>
</dbReference>